<evidence type="ECO:0000256" key="7">
    <source>
        <dbReference type="ARBA" id="ARBA00023242"/>
    </source>
</evidence>
<comment type="caution">
    <text evidence="11">The sequence shown here is derived from an EMBL/GenBank/DDBJ whole genome shotgun (WGS) entry which is preliminary data.</text>
</comment>
<dbReference type="InterPro" id="IPR009057">
    <property type="entry name" value="Homeodomain-like_sf"/>
</dbReference>
<keyword evidence="7 8" id="KW-0539">Nucleus</keyword>
<comment type="similarity">
    <text evidence="2">Belongs to the TALE/BELL homeobox family.</text>
</comment>
<dbReference type="SUPFAM" id="SSF46689">
    <property type="entry name" value="Homeodomain-like"/>
    <property type="match status" value="1"/>
</dbReference>
<dbReference type="Pfam" id="PF05920">
    <property type="entry name" value="Homeobox_KN"/>
    <property type="match status" value="1"/>
</dbReference>
<keyword evidence="5 8" id="KW-0371">Homeobox</keyword>
<dbReference type="PANTHER" id="PTHR11850">
    <property type="entry name" value="HOMEOBOX PROTEIN TRANSCRIPTION FACTORS"/>
    <property type="match status" value="1"/>
</dbReference>
<proteinExistence type="inferred from homology"/>
<dbReference type="SMART" id="SM00389">
    <property type="entry name" value="HOX"/>
    <property type="match status" value="1"/>
</dbReference>
<dbReference type="InterPro" id="IPR050224">
    <property type="entry name" value="TALE_homeobox"/>
</dbReference>
<dbReference type="SMART" id="SM00574">
    <property type="entry name" value="POX"/>
    <property type="match status" value="1"/>
</dbReference>
<dbReference type="InterPro" id="IPR001356">
    <property type="entry name" value="HD"/>
</dbReference>
<name>A0ABD2YD68_9GENT</name>
<feature type="domain" description="Homeobox" evidence="10">
    <location>
        <begin position="386"/>
        <end position="449"/>
    </location>
</feature>
<keyword evidence="6" id="KW-0804">Transcription</keyword>
<evidence type="ECO:0000256" key="1">
    <source>
        <dbReference type="ARBA" id="ARBA00004123"/>
    </source>
</evidence>
<accession>A0ABD2YD68</accession>
<evidence type="ECO:0000256" key="2">
    <source>
        <dbReference type="ARBA" id="ARBA00006454"/>
    </source>
</evidence>
<dbReference type="PROSITE" id="PS50071">
    <property type="entry name" value="HOMEOBOX_2"/>
    <property type="match status" value="1"/>
</dbReference>
<evidence type="ECO:0000256" key="3">
    <source>
        <dbReference type="ARBA" id="ARBA00023015"/>
    </source>
</evidence>
<sequence>MSQSFHQGIYNFSNGYERSPTTKQEGEWNISQRDILRMQGLELQQQQQQQVQVLEVDSGEGMLTEMINNDFPHQGRKADNHMQLDGHQIQSSYYRWSQKQHLPVAVNEAELLLMNPHVKASASPTSTSGSHHVQLQGYNLDNPIEGQGLSLSLSSSLSNLEAARFQELRIGNGGMYLFDQGANNQNIQGSITDYSTADEVHVGLPASSRIGNVLRNSRYLRAAQELLQEFCCVVGKGHFKNPTNGNPRSISSTVEGVGNRPVLSAAEKTEYQRKKLKLLSLLHEVDARYIHYCEQMQEVVNSFDSVIGYEAAAPYTNLAHKAMSRHFRSIKDAILAQVKVTCELLGDKDVGAGTIGLTKGETPRLRLLEQKFRQQKALHHLGMLDSEPWRPQRGLPERSVNILRAWLFEHFLHPYPSDADKHLLSRQTGLSKNQVSNWFINARVRLWKPMVEDIYKEETKGDQEQEQGDIITVNNHAANCEANSDSVLEDHLNQNNVVSAQNPMHGSNCSKKTTSTVSSSSTTTTTTTTTLVGGRRLSSRSEINATEEKDPSKNTINYGVQYNYTTLGKGNYQAILQGTPTITTASIISTSDAHQTVFGCFTAVPDGAVGTLHGNNNISQAGGEVSLTLGLQHPSANLPRKSEFSVRDLI</sequence>
<evidence type="ECO:0000256" key="5">
    <source>
        <dbReference type="ARBA" id="ARBA00023155"/>
    </source>
</evidence>
<dbReference type="FunFam" id="1.10.10.60:FF:000083">
    <property type="entry name" value="BEL1-like homeodomain protein 4"/>
    <property type="match status" value="1"/>
</dbReference>
<keyword evidence="12" id="KW-1185">Reference proteome</keyword>
<dbReference type="Pfam" id="PF07526">
    <property type="entry name" value="POX"/>
    <property type="match status" value="1"/>
</dbReference>
<dbReference type="Gene3D" id="1.10.10.60">
    <property type="entry name" value="Homeodomain-like"/>
    <property type="match status" value="1"/>
</dbReference>
<keyword evidence="3" id="KW-0805">Transcription regulation</keyword>
<evidence type="ECO:0000256" key="4">
    <source>
        <dbReference type="ARBA" id="ARBA00023125"/>
    </source>
</evidence>
<comment type="subcellular location">
    <subcellularLocation>
        <location evidence="1 8">Nucleus</location>
    </subcellularLocation>
</comment>
<feature type="compositionally biased region" description="Polar residues" evidence="9">
    <location>
        <begin position="499"/>
        <end position="512"/>
    </location>
</feature>
<dbReference type="InterPro" id="IPR008422">
    <property type="entry name" value="KN_HD"/>
</dbReference>
<gene>
    <name evidence="11" type="ORF">ACH5RR_035091</name>
</gene>
<protein>
    <recommendedName>
        <fullName evidence="10">Homeobox domain-containing protein</fullName>
    </recommendedName>
</protein>
<dbReference type="GO" id="GO:0005634">
    <property type="term" value="C:nucleus"/>
    <property type="evidence" value="ECO:0007669"/>
    <property type="project" value="UniProtKB-SubCell"/>
</dbReference>
<evidence type="ECO:0000259" key="10">
    <source>
        <dbReference type="PROSITE" id="PS50071"/>
    </source>
</evidence>
<feature type="DNA-binding region" description="Homeobox" evidence="8">
    <location>
        <begin position="388"/>
        <end position="450"/>
    </location>
</feature>
<evidence type="ECO:0000256" key="8">
    <source>
        <dbReference type="PROSITE-ProRule" id="PRU00108"/>
    </source>
</evidence>
<evidence type="ECO:0000313" key="11">
    <source>
        <dbReference type="EMBL" id="KAL3505250.1"/>
    </source>
</evidence>
<evidence type="ECO:0000256" key="6">
    <source>
        <dbReference type="ARBA" id="ARBA00023163"/>
    </source>
</evidence>
<dbReference type="CDD" id="cd00086">
    <property type="entry name" value="homeodomain"/>
    <property type="match status" value="1"/>
</dbReference>
<feature type="region of interest" description="Disordered" evidence="9">
    <location>
        <begin position="499"/>
        <end position="552"/>
    </location>
</feature>
<evidence type="ECO:0000256" key="9">
    <source>
        <dbReference type="SAM" id="MobiDB-lite"/>
    </source>
</evidence>
<organism evidence="11 12">
    <name type="scientific">Cinchona calisaya</name>
    <dbReference type="NCBI Taxonomy" id="153742"/>
    <lineage>
        <taxon>Eukaryota</taxon>
        <taxon>Viridiplantae</taxon>
        <taxon>Streptophyta</taxon>
        <taxon>Embryophyta</taxon>
        <taxon>Tracheophyta</taxon>
        <taxon>Spermatophyta</taxon>
        <taxon>Magnoliopsida</taxon>
        <taxon>eudicotyledons</taxon>
        <taxon>Gunneridae</taxon>
        <taxon>Pentapetalae</taxon>
        <taxon>asterids</taxon>
        <taxon>lamiids</taxon>
        <taxon>Gentianales</taxon>
        <taxon>Rubiaceae</taxon>
        <taxon>Cinchonoideae</taxon>
        <taxon>Cinchoneae</taxon>
        <taxon>Cinchona</taxon>
    </lineage>
</organism>
<dbReference type="InterPro" id="IPR006563">
    <property type="entry name" value="POX_dom"/>
</dbReference>
<dbReference type="GO" id="GO:0003677">
    <property type="term" value="F:DNA binding"/>
    <property type="evidence" value="ECO:0007669"/>
    <property type="project" value="UniProtKB-UniRule"/>
</dbReference>
<keyword evidence="4 8" id="KW-0238">DNA-binding</keyword>
<dbReference type="AlphaFoldDB" id="A0ABD2YD68"/>
<reference evidence="11 12" key="1">
    <citation type="submission" date="2024-11" db="EMBL/GenBank/DDBJ databases">
        <title>A near-complete genome assembly of Cinchona calisaya.</title>
        <authorList>
            <person name="Lian D.C."/>
            <person name="Zhao X.W."/>
            <person name="Wei L."/>
        </authorList>
    </citation>
    <scope>NUCLEOTIDE SEQUENCE [LARGE SCALE GENOMIC DNA]</scope>
    <source>
        <tissue evidence="11">Nenye</tissue>
    </source>
</reference>
<dbReference type="EMBL" id="JBJUIK010000014">
    <property type="protein sequence ID" value="KAL3505250.1"/>
    <property type="molecule type" value="Genomic_DNA"/>
</dbReference>
<feature type="compositionally biased region" description="Low complexity" evidence="9">
    <location>
        <begin position="513"/>
        <end position="530"/>
    </location>
</feature>
<dbReference type="Proteomes" id="UP001630127">
    <property type="component" value="Unassembled WGS sequence"/>
</dbReference>
<evidence type="ECO:0000313" key="12">
    <source>
        <dbReference type="Proteomes" id="UP001630127"/>
    </source>
</evidence>